<sequence>MVELDVALDQKQRKQGSPLNLPADVEGMRTAENIDSEVVTEVAARLSKINVVSYERATQDQPPASLPSDSNTETDVNEKMSLLKKDDEPQLEQRQLDQERRKVALEKYAGLRAEFFPEVPDISGEELLDLMKNDAVGNSVILIDCRSEAERQASMYKGAVTIEEFEANAEYFKEKEIVAYCAIGRRSGMFLKKLMERYPGIRVRNHAGSMVDWAHVGGPLVEQKTQYPTNRIHPNGTWVPYLPLTRNLQVVGT</sequence>
<dbReference type="CDD" id="cd00158">
    <property type="entry name" value="RHOD"/>
    <property type="match status" value="1"/>
</dbReference>
<keyword evidence="4" id="KW-1185">Reference proteome</keyword>
<dbReference type="Gene3D" id="3.40.250.10">
    <property type="entry name" value="Rhodanese-like domain"/>
    <property type="match status" value="1"/>
</dbReference>
<dbReference type="SUPFAM" id="SSF52821">
    <property type="entry name" value="Rhodanese/Cell cycle control phosphatase"/>
    <property type="match status" value="1"/>
</dbReference>
<dbReference type="SMART" id="SM00450">
    <property type="entry name" value="RHOD"/>
    <property type="match status" value="1"/>
</dbReference>
<dbReference type="Pfam" id="PF00581">
    <property type="entry name" value="Rhodanese"/>
    <property type="match status" value="1"/>
</dbReference>
<evidence type="ECO:0000313" key="4">
    <source>
        <dbReference type="Proteomes" id="UP001633002"/>
    </source>
</evidence>
<dbReference type="InterPro" id="IPR036873">
    <property type="entry name" value="Rhodanese-like_dom_sf"/>
</dbReference>
<evidence type="ECO:0000313" key="3">
    <source>
        <dbReference type="EMBL" id="KAL3687402.1"/>
    </source>
</evidence>
<feature type="domain" description="Rhodanese" evidence="2">
    <location>
        <begin position="136"/>
        <end position="222"/>
    </location>
</feature>
<accession>A0ABD3HAB2</accession>
<dbReference type="PROSITE" id="PS50206">
    <property type="entry name" value="RHODANESE_3"/>
    <property type="match status" value="1"/>
</dbReference>
<dbReference type="AlphaFoldDB" id="A0ABD3HAB2"/>
<feature type="compositionally biased region" description="Basic and acidic residues" evidence="1">
    <location>
        <begin position="76"/>
        <end position="88"/>
    </location>
</feature>
<dbReference type="EMBL" id="JBJQOH010000004">
    <property type="protein sequence ID" value="KAL3687402.1"/>
    <property type="molecule type" value="Genomic_DNA"/>
</dbReference>
<dbReference type="Proteomes" id="UP001633002">
    <property type="component" value="Unassembled WGS sequence"/>
</dbReference>
<gene>
    <name evidence="3" type="ORF">R1sor_013711</name>
</gene>
<reference evidence="3 4" key="1">
    <citation type="submission" date="2024-09" db="EMBL/GenBank/DDBJ databases">
        <title>Chromosome-scale assembly of Riccia sorocarpa.</title>
        <authorList>
            <person name="Paukszto L."/>
        </authorList>
    </citation>
    <scope>NUCLEOTIDE SEQUENCE [LARGE SCALE GENOMIC DNA]</scope>
    <source>
        <strain evidence="3">LP-2024</strain>
        <tissue evidence="3">Aerial parts of the thallus</tissue>
    </source>
</reference>
<evidence type="ECO:0000259" key="2">
    <source>
        <dbReference type="PROSITE" id="PS50206"/>
    </source>
</evidence>
<feature type="region of interest" description="Disordered" evidence="1">
    <location>
        <begin position="55"/>
        <end position="95"/>
    </location>
</feature>
<feature type="compositionally biased region" description="Polar residues" evidence="1">
    <location>
        <begin position="59"/>
        <end position="74"/>
    </location>
</feature>
<protein>
    <recommendedName>
        <fullName evidence="2">Rhodanese domain-containing protein</fullName>
    </recommendedName>
</protein>
<proteinExistence type="predicted"/>
<name>A0ABD3HAB2_9MARC</name>
<organism evidence="3 4">
    <name type="scientific">Riccia sorocarpa</name>
    <dbReference type="NCBI Taxonomy" id="122646"/>
    <lineage>
        <taxon>Eukaryota</taxon>
        <taxon>Viridiplantae</taxon>
        <taxon>Streptophyta</taxon>
        <taxon>Embryophyta</taxon>
        <taxon>Marchantiophyta</taxon>
        <taxon>Marchantiopsida</taxon>
        <taxon>Marchantiidae</taxon>
        <taxon>Marchantiales</taxon>
        <taxon>Ricciaceae</taxon>
        <taxon>Riccia</taxon>
    </lineage>
</organism>
<evidence type="ECO:0000256" key="1">
    <source>
        <dbReference type="SAM" id="MobiDB-lite"/>
    </source>
</evidence>
<dbReference type="InterPro" id="IPR001763">
    <property type="entry name" value="Rhodanese-like_dom"/>
</dbReference>
<comment type="caution">
    <text evidence="3">The sequence shown here is derived from an EMBL/GenBank/DDBJ whole genome shotgun (WGS) entry which is preliminary data.</text>
</comment>